<keyword evidence="7" id="KW-1185">Reference proteome</keyword>
<evidence type="ECO:0000313" key="6">
    <source>
        <dbReference type="EMBL" id="SDK49212.1"/>
    </source>
</evidence>
<dbReference type="RefSeq" id="WP_091597508.1">
    <property type="nucleotide sequence ID" value="NZ_FNEE01000016.1"/>
</dbReference>
<dbReference type="PROSITE" id="PS00131">
    <property type="entry name" value="CARBOXYPEPT_SER_SER"/>
    <property type="match status" value="1"/>
</dbReference>
<keyword evidence="4" id="KW-0378">Hydrolase</keyword>
<proteinExistence type="predicted"/>
<dbReference type="Pfam" id="PF00450">
    <property type="entry name" value="Peptidase_S10"/>
    <property type="match status" value="1"/>
</dbReference>
<keyword evidence="5" id="KW-0325">Glycoprotein</keyword>
<organism evidence="6 7">
    <name type="scientific">Mesorhizobium muleiense</name>
    <dbReference type="NCBI Taxonomy" id="1004279"/>
    <lineage>
        <taxon>Bacteria</taxon>
        <taxon>Pseudomonadati</taxon>
        <taxon>Pseudomonadota</taxon>
        <taxon>Alphaproteobacteria</taxon>
        <taxon>Hyphomicrobiales</taxon>
        <taxon>Phyllobacteriaceae</taxon>
        <taxon>Mesorhizobium</taxon>
    </lineage>
</organism>
<evidence type="ECO:0000256" key="2">
    <source>
        <dbReference type="ARBA" id="ARBA00022670"/>
    </source>
</evidence>
<dbReference type="GO" id="GO:0004185">
    <property type="term" value="F:serine-type carboxypeptidase activity"/>
    <property type="evidence" value="ECO:0007669"/>
    <property type="project" value="InterPro"/>
</dbReference>
<dbReference type="GO" id="GO:0006508">
    <property type="term" value="P:proteolysis"/>
    <property type="evidence" value="ECO:0007669"/>
    <property type="project" value="UniProtKB-KW"/>
</dbReference>
<accession>A0A1G9CC08</accession>
<reference evidence="7" key="1">
    <citation type="submission" date="2016-10" db="EMBL/GenBank/DDBJ databases">
        <authorList>
            <person name="Varghese N."/>
            <person name="Submissions S."/>
        </authorList>
    </citation>
    <scope>NUCLEOTIDE SEQUENCE [LARGE SCALE GENOMIC DNA]</scope>
    <source>
        <strain evidence="7">CGMCC 1.11022</strain>
    </source>
</reference>
<sequence>MRTKLLEITLAMLVLVGGLPAGHAQVAERPSPSGGVLSLLPPPQVSDHSIVIAGRTLNYQARTGTLSLLSGKGDVTAEIFHVAYTLRPEPSREPDPRRPITFVFNGGPGAASAYLHLGALGPRVMATAADGSFLPPPQRLLDNPNTWLDMTDLVFVDPVGTGYSREASGTEARSFWGVNQDAAAMGAFIRLYLAQAGRTASPVFLAGESYGGFRAALLAKTLQDDIGISPRGIVLISPALEFTLVRPDEFQPLHWALELPSLAAVRLRSQSVTGSELRERLADVERYALGDYLVALASGLEQGGRLASPRVAEITGLPLEVVKRNFARIPTALFAKEFARARGNVLSVYDGTIETADVAPESPRPSGPDPVLDRSVPALTSAFVSYVREELKFRTDLSYRLLNREISGNWDYGTSPTRQGYTGVMDDLQQARALNPGLGVLIVNGYTDLVTPYLVSRYLVGQVPSLPGATPIRLELLEGGHMMYFRPESRRALREAASELYQAPK</sequence>
<evidence type="ECO:0000313" key="7">
    <source>
        <dbReference type="Proteomes" id="UP000198894"/>
    </source>
</evidence>
<dbReference type="AlphaFoldDB" id="A0A1G9CC08"/>
<dbReference type="SUPFAM" id="SSF53474">
    <property type="entry name" value="alpha/beta-Hydrolases"/>
    <property type="match status" value="1"/>
</dbReference>
<dbReference type="InterPro" id="IPR001563">
    <property type="entry name" value="Peptidase_S10"/>
</dbReference>
<evidence type="ECO:0000256" key="3">
    <source>
        <dbReference type="ARBA" id="ARBA00022729"/>
    </source>
</evidence>
<keyword evidence="1 6" id="KW-0121">Carboxypeptidase</keyword>
<dbReference type="EMBL" id="FNEE01000016">
    <property type="protein sequence ID" value="SDK49212.1"/>
    <property type="molecule type" value="Genomic_DNA"/>
</dbReference>
<name>A0A1G9CC08_9HYPH</name>
<dbReference type="PANTHER" id="PTHR11802:SF3">
    <property type="entry name" value="RETINOID-INDUCIBLE SERINE CARBOXYPEPTIDASE"/>
    <property type="match status" value="1"/>
</dbReference>
<gene>
    <name evidence="6" type="ORF">SAMN05428953_11628</name>
</gene>
<evidence type="ECO:0000256" key="5">
    <source>
        <dbReference type="ARBA" id="ARBA00023180"/>
    </source>
</evidence>
<protein>
    <submittedName>
        <fullName evidence="6">Carboxypeptidase C (Cathepsin A)</fullName>
    </submittedName>
</protein>
<dbReference type="Gene3D" id="3.40.50.1820">
    <property type="entry name" value="alpha/beta hydrolase"/>
    <property type="match status" value="1"/>
</dbReference>
<keyword evidence="2" id="KW-0645">Protease</keyword>
<dbReference type="PANTHER" id="PTHR11802">
    <property type="entry name" value="SERINE PROTEASE FAMILY S10 SERINE CARBOXYPEPTIDASE"/>
    <property type="match status" value="1"/>
</dbReference>
<dbReference type="InterPro" id="IPR018202">
    <property type="entry name" value="Ser_caboxypep_ser_AS"/>
</dbReference>
<evidence type="ECO:0000256" key="1">
    <source>
        <dbReference type="ARBA" id="ARBA00022645"/>
    </source>
</evidence>
<keyword evidence="3" id="KW-0732">Signal</keyword>
<evidence type="ECO:0000256" key="4">
    <source>
        <dbReference type="ARBA" id="ARBA00022801"/>
    </source>
</evidence>
<dbReference type="Proteomes" id="UP000198894">
    <property type="component" value="Unassembled WGS sequence"/>
</dbReference>
<dbReference type="InterPro" id="IPR029058">
    <property type="entry name" value="AB_hydrolase_fold"/>
</dbReference>